<name>A0A9N9CZ03_9GLOM</name>
<dbReference type="GO" id="GO:0000278">
    <property type="term" value="P:mitotic cell cycle"/>
    <property type="evidence" value="ECO:0007669"/>
    <property type="project" value="UniProtKB-ARBA"/>
</dbReference>
<feature type="domain" description="Protein kinase" evidence="10">
    <location>
        <begin position="5"/>
        <end position="288"/>
    </location>
</feature>
<evidence type="ECO:0000259" key="10">
    <source>
        <dbReference type="PROSITE" id="PS50011"/>
    </source>
</evidence>
<dbReference type="GO" id="GO:0004693">
    <property type="term" value="F:cyclin-dependent protein serine/threonine kinase activity"/>
    <property type="evidence" value="ECO:0007669"/>
    <property type="project" value="TreeGrafter"/>
</dbReference>
<dbReference type="AlphaFoldDB" id="A0A9N9CZ03"/>
<keyword evidence="6" id="KW-0418">Kinase</keyword>
<sequence>MAERYERQEKLGEGTYATVYKGKNVMTGEIVALKEIHLDSEEGAPSTAIREISLMKELKHENIVRLMDVIHTDYKLMLVFEYMDQDLKKYMDTHGRNGALDHFVIKSFMKQMLKGIAFCHENRVLHRDLKPQNLLINKHGQLKLADFGLARAFGIPVTTYSNEVVTLWYRSPDVLLGSRQYNTSIDIWSAGCIMAEMYSGRPLFPGTTNEDQLLKIFRCMGVPNDVTWPNVTQSLDFKPNRYKIPNPTGLQSQVPMMDKDALDLLTQMLVYVPDRRITAKEALEHRYFADMLPSPIDTTRVISAQATPISHPLTIDHMDSTPASSTTTLVGSAQSSASMTLGGVTVPLTTTQSIPNVTQMNVPQLNPTHMNATRMNQGHLQNPAPSTTLNAMNTMNPLNATQMNGRLATNTIRVLPPQQIGIHVPTIAVANVNQLQSMNMQMNGMQLAPMNNKCYLTVNHPAKLSCFGRGLLYLNGLRRIQPATYTNTEHITISPYKDPAV</sequence>
<evidence type="ECO:0000313" key="12">
    <source>
        <dbReference type="Proteomes" id="UP000789739"/>
    </source>
</evidence>
<dbReference type="SUPFAM" id="SSF56112">
    <property type="entry name" value="Protein kinase-like (PK-like)"/>
    <property type="match status" value="1"/>
</dbReference>
<dbReference type="OrthoDB" id="1732493at2759"/>
<keyword evidence="8" id="KW-0131">Cell cycle</keyword>
<dbReference type="EMBL" id="CAJVPI010001515">
    <property type="protein sequence ID" value="CAG8616326.1"/>
    <property type="molecule type" value="Genomic_DNA"/>
</dbReference>
<comment type="caution">
    <text evidence="11">The sequence shown here is derived from an EMBL/GenBank/DDBJ whole genome shotgun (WGS) entry which is preliminary data.</text>
</comment>
<dbReference type="InterPro" id="IPR011009">
    <property type="entry name" value="Kinase-like_dom_sf"/>
</dbReference>
<proteinExistence type="inferred from homology"/>
<evidence type="ECO:0000256" key="7">
    <source>
        <dbReference type="ARBA" id="ARBA00022840"/>
    </source>
</evidence>
<evidence type="ECO:0000256" key="4">
    <source>
        <dbReference type="ARBA" id="ARBA00022679"/>
    </source>
</evidence>
<keyword evidence="12" id="KW-1185">Reference proteome</keyword>
<keyword evidence="7 9" id="KW-0067">ATP-binding</keyword>
<dbReference type="SMART" id="SM00220">
    <property type="entry name" value="S_TKc"/>
    <property type="match status" value="1"/>
</dbReference>
<protein>
    <submittedName>
        <fullName evidence="11">3422_t:CDS:1</fullName>
    </submittedName>
</protein>
<evidence type="ECO:0000256" key="2">
    <source>
        <dbReference type="ARBA" id="ARBA00022527"/>
    </source>
</evidence>
<dbReference type="PROSITE" id="PS00107">
    <property type="entry name" value="PROTEIN_KINASE_ATP"/>
    <property type="match status" value="1"/>
</dbReference>
<evidence type="ECO:0000256" key="3">
    <source>
        <dbReference type="ARBA" id="ARBA00022618"/>
    </source>
</evidence>
<evidence type="ECO:0000256" key="1">
    <source>
        <dbReference type="ARBA" id="ARBA00006485"/>
    </source>
</evidence>
<evidence type="ECO:0000256" key="6">
    <source>
        <dbReference type="ARBA" id="ARBA00022777"/>
    </source>
</evidence>
<keyword evidence="4" id="KW-0808">Transferase</keyword>
<keyword evidence="3" id="KW-0132">Cell division</keyword>
<evidence type="ECO:0000256" key="8">
    <source>
        <dbReference type="ARBA" id="ARBA00023306"/>
    </source>
</evidence>
<dbReference type="FunFam" id="1.10.510.10:FF:000524">
    <property type="entry name" value="Cell division protein kinase 2"/>
    <property type="match status" value="1"/>
</dbReference>
<accession>A0A9N9CZ03</accession>
<feature type="binding site" evidence="9">
    <location>
        <position position="34"/>
    </location>
    <ligand>
        <name>ATP</name>
        <dbReference type="ChEBI" id="CHEBI:30616"/>
    </ligand>
</feature>
<dbReference type="Gene3D" id="3.30.200.20">
    <property type="entry name" value="Phosphorylase Kinase, domain 1"/>
    <property type="match status" value="1"/>
</dbReference>
<reference evidence="11" key="1">
    <citation type="submission" date="2021-06" db="EMBL/GenBank/DDBJ databases">
        <authorList>
            <person name="Kallberg Y."/>
            <person name="Tangrot J."/>
            <person name="Rosling A."/>
        </authorList>
    </citation>
    <scope>NUCLEOTIDE SEQUENCE</scope>
    <source>
        <strain evidence="11">BR232B</strain>
    </source>
</reference>
<dbReference type="InterPro" id="IPR017441">
    <property type="entry name" value="Protein_kinase_ATP_BS"/>
</dbReference>
<dbReference type="Proteomes" id="UP000789739">
    <property type="component" value="Unassembled WGS sequence"/>
</dbReference>
<keyword evidence="5 9" id="KW-0547">Nucleotide-binding</keyword>
<dbReference type="GO" id="GO:0005524">
    <property type="term" value="F:ATP binding"/>
    <property type="evidence" value="ECO:0007669"/>
    <property type="project" value="UniProtKB-UniRule"/>
</dbReference>
<keyword evidence="2" id="KW-0723">Serine/threonine-protein kinase</keyword>
<dbReference type="PANTHER" id="PTHR24056">
    <property type="entry name" value="CELL DIVISION PROTEIN KINASE"/>
    <property type="match status" value="1"/>
</dbReference>
<dbReference type="GO" id="GO:0051301">
    <property type="term" value="P:cell division"/>
    <property type="evidence" value="ECO:0007669"/>
    <property type="project" value="UniProtKB-KW"/>
</dbReference>
<organism evidence="11 12">
    <name type="scientific">Paraglomus brasilianum</name>
    <dbReference type="NCBI Taxonomy" id="144538"/>
    <lineage>
        <taxon>Eukaryota</taxon>
        <taxon>Fungi</taxon>
        <taxon>Fungi incertae sedis</taxon>
        <taxon>Mucoromycota</taxon>
        <taxon>Glomeromycotina</taxon>
        <taxon>Glomeromycetes</taxon>
        <taxon>Paraglomerales</taxon>
        <taxon>Paraglomeraceae</taxon>
        <taxon>Paraglomus</taxon>
    </lineage>
</organism>
<dbReference type="GO" id="GO:0005737">
    <property type="term" value="C:cytoplasm"/>
    <property type="evidence" value="ECO:0007669"/>
    <property type="project" value="TreeGrafter"/>
</dbReference>
<comment type="similarity">
    <text evidence="1">Belongs to the protein kinase superfamily. CMGC Ser/Thr protein kinase family. CDC2/CDKX subfamily.</text>
</comment>
<dbReference type="PANTHER" id="PTHR24056:SF46">
    <property type="entry name" value="CYCLIN-DEPENDENT KINASE 5"/>
    <property type="match status" value="1"/>
</dbReference>
<dbReference type="InterPro" id="IPR050108">
    <property type="entry name" value="CDK"/>
</dbReference>
<dbReference type="Gene3D" id="1.10.510.10">
    <property type="entry name" value="Transferase(Phosphotransferase) domain 1"/>
    <property type="match status" value="1"/>
</dbReference>
<dbReference type="GO" id="GO:0005634">
    <property type="term" value="C:nucleus"/>
    <property type="evidence" value="ECO:0007669"/>
    <property type="project" value="TreeGrafter"/>
</dbReference>
<dbReference type="PROSITE" id="PS00108">
    <property type="entry name" value="PROTEIN_KINASE_ST"/>
    <property type="match status" value="1"/>
</dbReference>
<dbReference type="PROSITE" id="PS50011">
    <property type="entry name" value="PROTEIN_KINASE_DOM"/>
    <property type="match status" value="1"/>
</dbReference>
<gene>
    <name evidence="11" type="ORF">PBRASI_LOCUS8452</name>
</gene>
<evidence type="ECO:0000256" key="9">
    <source>
        <dbReference type="PROSITE-ProRule" id="PRU10141"/>
    </source>
</evidence>
<evidence type="ECO:0000313" key="11">
    <source>
        <dbReference type="EMBL" id="CAG8616326.1"/>
    </source>
</evidence>
<dbReference type="FunFam" id="3.30.200.20:FF:000144">
    <property type="entry name" value="Cyclin-dependent kinase 5"/>
    <property type="match status" value="1"/>
</dbReference>
<dbReference type="InterPro" id="IPR000719">
    <property type="entry name" value="Prot_kinase_dom"/>
</dbReference>
<dbReference type="InterPro" id="IPR008271">
    <property type="entry name" value="Ser/Thr_kinase_AS"/>
</dbReference>
<evidence type="ECO:0000256" key="5">
    <source>
        <dbReference type="ARBA" id="ARBA00022741"/>
    </source>
</evidence>
<dbReference type="Pfam" id="PF00069">
    <property type="entry name" value="Pkinase"/>
    <property type="match status" value="1"/>
</dbReference>